<dbReference type="AlphaFoldDB" id="A0A0K9UWL4"/>
<reference evidence="2 3" key="1">
    <citation type="submission" date="2007-01" db="EMBL/GenBank/DDBJ databases">
        <authorList>
            <person name="Kobayashi T."/>
            <person name="Suzuki M."/>
            <person name="Inoue H."/>
            <person name="Itai R.N."/>
            <person name="Takahashi M."/>
            <person name="Nakanishi H."/>
            <person name="Mori S."/>
            <person name="Nishizawa N.K."/>
        </authorList>
    </citation>
    <scope>NUCLEOTIDE SEQUENCE [LARGE SCALE GENOMIC DNA]</scope>
    <source>
        <strain evidence="2 3">2740-80</strain>
    </source>
</reference>
<organism evidence="2 3">
    <name type="scientific">Vibrio cholerae 2740-80</name>
    <dbReference type="NCBI Taxonomy" id="412614"/>
    <lineage>
        <taxon>Bacteria</taxon>
        <taxon>Pseudomonadati</taxon>
        <taxon>Pseudomonadota</taxon>
        <taxon>Gammaproteobacteria</taxon>
        <taxon>Vibrionales</taxon>
        <taxon>Vibrionaceae</taxon>
        <taxon>Vibrio</taxon>
    </lineage>
</organism>
<reference evidence="2 3" key="2">
    <citation type="submission" date="2010-08" db="EMBL/GenBank/DDBJ databases">
        <title>The Genome Sequence of Vibrio cholerae strain 2740-80.</title>
        <authorList>
            <consortium name="The Broad Institute Genome Sequencing Platform"/>
            <person name="Colwell R."/>
            <person name="Young S.K."/>
            <person name="Zeng Q."/>
            <person name="Alvarado L."/>
            <person name="Berlin A."/>
            <person name="Chapman S."/>
            <person name="Chen Z."/>
            <person name="Freedman E."/>
            <person name="Gellesch M."/>
            <person name="Goldberg J."/>
            <person name="Griggs A."/>
            <person name="Gujja S."/>
            <person name="Heilman E."/>
            <person name="Heiman D."/>
            <person name="Howarth C."/>
            <person name="Larson L."/>
            <person name="Mehta T."/>
            <person name="Neiman D.N."/>
            <person name="Park D."/>
            <person name="Pearson M."/>
            <person name="Roberts A."/>
            <person name="Saif S."/>
            <person name="Shenoy N."/>
            <person name="Sisk P."/>
            <person name="Stolte C."/>
            <person name="Sykes S."/>
            <person name="White J."/>
            <person name="Yandava C."/>
            <person name="Borodovsky M."/>
            <person name="Heidelberg J."/>
            <person name="Haas B."/>
            <person name="Nusbaum C."/>
            <person name="Birren B."/>
        </authorList>
    </citation>
    <scope>NUCLEOTIDE SEQUENCE [LARGE SCALE GENOMIC DNA]</scope>
    <source>
        <strain evidence="2 3">2740-80</strain>
    </source>
</reference>
<dbReference type="EMBL" id="AAUT02000010">
    <property type="protein sequence ID" value="KNA60631.1"/>
    <property type="molecule type" value="Genomic_DNA"/>
</dbReference>
<accession>A0A0K9UWL4</accession>
<evidence type="ECO:0000313" key="2">
    <source>
        <dbReference type="EMBL" id="KNA60631.1"/>
    </source>
</evidence>
<dbReference type="InterPro" id="IPR029684">
    <property type="entry name" value="Schlafen"/>
</dbReference>
<gene>
    <name evidence="2" type="ORF">VC274080_022986</name>
</gene>
<evidence type="ECO:0000259" key="1">
    <source>
        <dbReference type="Pfam" id="PF04326"/>
    </source>
</evidence>
<evidence type="ECO:0000313" key="3">
    <source>
        <dbReference type="Proteomes" id="UP000003017"/>
    </source>
</evidence>
<name>A0A0K9UWL4_VIBCL</name>
<dbReference type="InterPro" id="IPR038461">
    <property type="entry name" value="Schlafen_AlbA_2_dom_sf"/>
</dbReference>
<dbReference type="Pfam" id="PF04326">
    <property type="entry name" value="SLFN_AlbA_2"/>
    <property type="match status" value="1"/>
</dbReference>
<dbReference type="PANTHER" id="PTHR12155:SF41">
    <property type="entry name" value="SCHLAFEN ALBA-2 DOMAIN-CONTAINING PROTEIN"/>
    <property type="match status" value="1"/>
</dbReference>
<dbReference type="Gene3D" id="3.30.950.30">
    <property type="entry name" value="Schlafen, AAA domain"/>
    <property type="match status" value="1"/>
</dbReference>
<dbReference type="PANTHER" id="PTHR12155">
    <property type="entry name" value="SCHLAFEN"/>
    <property type="match status" value="1"/>
</dbReference>
<proteinExistence type="predicted"/>
<protein>
    <recommendedName>
        <fullName evidence="1">Schlafen AlbA-2 domain-containing protein</fullName>
    </recommendedName>
</protein>
<feature type="domain" description="Schlafen AlbA-2" evidence="1">
    <location>
        <begin position="110"/>
        <end position="237"/>
    </location>
</feature>
<dbReference type="Proteomes" id="UP000003017">
    <property type="component" value="Unassembled WGS sequence"/>
</dbReference>
<comment type="caution">
    <text evidence="2">The sequence shown here is derived from an EMBL/GenBank/DDBJ whole genome shotgun (WGS) entry which is preliminary data.</text>
</comment>
<dbReference type="InterPro" id="IPR007421">
    <property type="entry name" value="Schlafen_AlbA_2_dom"/>
</dbReference>
<dbReference type="RefSeq" id="WP_001894936.1">
    <property type="nucleotide sequence ID" value="NZ_CP016325.1"/>
</dbReference>
<sequence>MIIDRNWTLQEAFEHINQVYRPGGQLSGPQRNRLVETWGHLVGKSRATKEVDKLVETHGSMSKACKHVQMSPDTMKSLRRFFESLPDDLEILSSTETYEFTEGEKVSFEEDLCHEFKEVKGSNPTKSIQNLVDEYVIAFLNSSGGSIFWGITDQALVKSIKLNTEQKDNIRKAINLKINTIEPAIDPTQVKVVFHNVKNIDDGYVLEIKVPKSNLVGLYFNTSGNTWVRINGCKQKLQGVALQEYILKRVPVGN</sequence>